<dbReference type="InterPro" id="IPR017200">
    <property type="entry name" value="PqqE-like"/>
</dbReference>
<dbReference type="SFLD" id="SFLDG01386">
    <property type="entry name" value="main_SPASM_domain-containing"/>
    <property type="match status" value="1"/>
</dbReference>
<dbReference type="PANTHER" id="PTHR11228">
    <property type="entry name" value="RADICAL SAM DOMAIN PROTEIN"/>
    <property type="match status" value="1"/>
</dbReference>
<dbReference type="AlphaFoldDB" id="A0A7V4JPG6"/>
<dbReference type="InterPro" id="IPR034391">
    <property type="entry name" value="AdoMet-like_SPASM_containing"/>
</dbReference>
<dbReference type="InterPro" id="IPR034480">
    <property type="entry name" value="Heme_synthase-like"/>
</dbReference>
<dbReference type="SFLD" id="SFLDG01067">
    <property type="entry name" value="SPASM/twitch_domain_containing"/>
    <property type="match status" value="1"/>
</dbReference>
<dbReference type="CDD" id="cd01335">
    <property type="entry name" value="Radical_SAM"/>
    <property type="match status" value="1"/>
</dbReference>
<dbReference type="InterPro" id="IPR007197">
    <property type="entry name" value="rSAM"/>
</dbReference>
<dbReference type="SMART" id="SM00729">
    <property type="entry name" value="Elp3"/>
    <property type="match status" value="1"/>
</dbReference>
<keyword evidence="3" id="KW-0949">S-adenosyl-L-methionine</keyword>
<dbReference type="InterPro" id="IPR030896">
    <property type="entry name" value="rSAM_AhbD_hemeb"/>
</dbReference>
<sequence length="364" mass="40918">MGLKEMNVKENKFLPRLIAFEVTRTCNLDCIHCRAAASKGPYEGELTTDEVFRILEEIREVSQPIIILTGGEPLLREDIFDIAKKCIELDLKPVLATNGTLITEDIAQKIKNSGIARVSISLDGATKETHDNFRKMPGAFEGAIRGIEILKKEGIPLQINTTVTGINVEELPKIHKLAINLGAIAHHIFVLVPVGRGKEISKESISPEKYEEVLNWFYERRGKSHLQLKATCAPTYYRILRERAKTEGIKVTFETFGLDAITRGCLAGIGFCFISHVGIVQPCGYLEISCGDLRKQTFKEVWECSEVFNNLRDFTKYKGKCGKCEYIRICGGCRARAYEATGNYLEEEPLCLYEPIRSKRTFAS</sequence>
<dbReference type="InterPro" id="IPR006638">
    <property type="entry name" value="Elp3/MiaA/NifB-like_rSAM"/>
</dbReference>
<dbReference type="InterPro" id="IPR013785">
    <property type="entry name" value="Aldolase_TIM"/>
</dbReference>
<proteinExistence type="predicted"/>
<dbReference type="SFLD" id="SFLDF00542">
    <property type="entry name" value="alternative_heme_biosynthesis"/>
    <property type="match status" value="1"/>
</dbReference>
<comment type="cofactor">
    <cofactor evidence="1">
        <name>[4Fe-4S] cluster</name>
        <dbReference type="ChEBI" id="CHEBI:49883"/>
    </cofactor>
</comment>
<keyword evidence="2" id="KW-0004">4Fe-4S</keyword>
<dbReference type="GO" id="GO:0046872">
    <property type="term" value="F:metal ion binding"/>
    <property type="evidence" value="ECO:0007669"/>
    <property type="project" value="UniProtKB-KW"/>
</dbReference>
<organism evidence="9">
    <name type="scientific">Thermodesulfobacterium geofontis</name>
    <dbReference type="NCBI Taxonomy" id="1295609"/>
    <lineage>
        <taxon>Bacteria</taxon>
        <taxon>Pseudomonadati</taxon>
        <taxon>Thermodesulfobacteriota</taxon>
        <taxon>Thermodesulfobacteria</taxon>
        <taxon>Thermodesulfobacteriales</taxon>
        <taxon>Thermodesulfobacteriaceae</taxon>
        <taxon>Thermodesulfobacterium</taxon>
    </lineage>
</organism>
<dbReference type="PANTHER" id="PTHR11228:SF34">
    <property type="entry name" value="TUNGSTEN-CONTAINING ALDEHYDE FERREDOXIN OXIDOREDUCTASE COFACTOR MODIFYING PROTEIN"/>
    <property type="match status" value="1"/>
</dbReference>
<dbReference type="GO" id="GO:0051539">
    <property type="term" value="F:4 iron, 4 sulfur cluster binding"/>
    <property type="evidence" value="ECO:0007669"/>
    <property type="project" value="UniProtKB-KW"/>
</dbReference>
<evidence type="ECO:0000259" key="8">
    <source>
        <dbReference type="PROSITE" id="PS51918"/>
    </source>
</evidence>
<evidence type="ECO:0000256" key="7">
    <source>
        <dbReference type="ARBA" id="ARBA00023014"/>
    </source>
</evidence>
<accession>A0A7V4JPG6</accession>
<dbReference type="PIRSF" id="PIRSF037420">
    <property type="entry name" value="PQQ_syn_pqqE"/>
    <property type="match status" value="1"/>
</dbReference>
<evidence type="ECO:0000256" key="3">
    <source>
        <dbReference type="ARBA" id="ARBA00022691"/>
    </source>
</evidence>
<dbReference type="EMBL" id="DTEI01000029">
    <property type="protein sequence ID" value="HGU15316.1"/>
    <property type="molecule type" value="Genomic_DNA"/>
</dbReference>
<dbReference type="Gene3D" id="3.20.20.70">
    <property type="entry name" value="Aldolase class I"/>
    <property type="match status" value="1"/>
</dbReference>
<dbReference type="NCBIfam" id="TIGR04545">
    <property type="entry name" value="rSAM_ahbD_hemeb"/>
    <property type="match status" value="1"/>
</dbReference>
<protein>
    <submittedName>
        <fullName evidence="9">Heme b synthase</fullName>
    </submittedName>
</protein>
<keyword evidence="4" id="KW-0479">Metal-binding</keyword>
<dbReference type="SFLD" id="SFLDG01385">
    <property type="entry name" value="heme_carboxy_lyase_like"/>
    <property type="match status" value="1"/>
</dbReference>
<evidence type="ECO:0000256" key="6">
    <source>
        <dbReference type="ARBA" id="ARBA00023004"/>
    </source>
</evidence>
<keyword evidence="6" id="KW-0408">Iron</keyword>
<dbReference type="InterPro" id="IPR050377">
    <property type="entry name" value="Radical_SAM_PqqE_MftC-like"/>
</dbReference>
<dbReference type="CDD" id="cd21123">
    <property type="entry name" value="SPASM_MftC-like"/>
    <property type="match status" value="1"/>
</dbReference>
<evidence type="ECO:0000256" key="1">
    <source>
        <dbReference type="ARBA" id="ARBA00001966"/>
    </source>
</evidence>
<dbReference type="InterPro" id="IPR058240">
    <property type="entry name" value="rSAM_sf"/>
</dbReference>
<feature type="domain" description="Radical SAM core" evidence="8">
    <location>
        <begin position="12"/>
        <end position="223"/>
    </location>
</feature>
<keyword evidence="5" id="KW-0560">Oxidoreductase</keyword>
<evidence type="ECO:0000256" key="4">
    <source>
        <dbReference type="ARBA" id="ARBA00022723"/>
    </source>
</evidence>
<reference evidence="9" key="1">
    <citation type="journal article" date="2020" name="mSystems">
        <title>Genome- and Community-Level Interaction Insights into Carbon Utilization and Element Cycling Functions of Hydrothermarchaeota in Hydrothermal Sediment.</title>
        <authorList>
            <person name="Zhou Z."/>
            <person name="Liu Y."/>
            <person name="Xu W."/>
            <person name="Pan J."/>
            <person name="Luo Z.H."/>
            <person name="Li M."/>
        </authorList>
    </citation>
    <scope>NUCLEOTIDE SEQUENCE [LARGE SCALE GENOMIC DNA]</scope>
    <source>
        <strain evidence="9">SpSt-711</strain>
    </source>
</reference>
<dbReference type="Pfam" id="PF13186">
    <property type="entry name" value="SPASM"/>
    <property type="match status" value="1"/>
</dbReference>
<evidence type="ECO:0000256" key="5">
    <source>
        <dbReference type="ARBA" id="ARBA00023002"/>
    </source>
</evidence>
<gene>
    <name evidence="9" type="primary">ahbD</name>
    <name evidence="9" type="ORF">ENU91_01435</name>
</gene>
<comment type="caution">
    <text evidence="9">The sequence shown here is derived from an EMBL/GenBank/DDBJ whole genome shotgun (WGS) entry which is preliminary data.</text>
</comment>
<dbReference type="SFLD" id="SFLDS00029">
    <property type="entry name" value="Radical_SAM"/>
    <property type="match status" value="1"/>
</dbReference>
<dbReference type="PROSITE" id="PS51918">
    <property type="entry name" value="RADICAL_SAM"/>
    <property type="match status" value="1"/>
</dbReference>
<name>A0A7V4JPG6_9BACT</name>
<dbReference type="GO" id="GO:0003824">
    <property type="term" value="F:catalytic activity"/>
    <property type="evidence" value="ECO:0007669"/>
    <property type="project" value="InterPro"/>
</dbReference>
<keyword evidence="7" id="KW-0411">Iron-sulfur</keyword>
<evidence type="ECO:0000256" key="2">
    <source>
        <dbReference type="ARBA" id="ARBA00022485"/>
    </source>
</evidence>
<dbReference type="Pfam" id="PF04055">
    <property type="entry name" value="Radical_SAM"/>
    <property type="match status" value="1"/>
</dbReference>
<dbReference type="NCBIfam" id="TIGR04085">
    <property type="entry name" value="rSAM_more_4Fe4S"/>
    <property type="match status" value="1"/>
</dbReference>
<dbReference type="InterPro" id="IPR023885">
    <property type="entry name" value="4Fe4S-binding_SPASM_dom"/>
</dbReference>
<dbReference type="SUPFAM" id="SSF102114">
    <property type="entry name" value="Radical SAM enzymes"/>
    <property type="match status" value="1"/>
</dbReference>
<evidence type="ECO:0000313" key="9">
    <source>
        <dbReference type="EMBL" id="HGU15316.1"/>
    </source>
</evidence>
<dbReference type="SFLD" id="SFLDG01387">
    <property type="entry name" value="BtrN-like_SPASM_domain_contain"/>
    <property type="match status" value="1"/>
</dbReference>